<dbReference type="PANTHER" id="PTHR20935:SF0">
    <property type="entry name" value="SERINE_THREONINE-PROTEIN PHOSPHATASE PGAM5, MITOCHONDRIAL"/>
    <property type="match status" value="1"/>
</dbReference>
<organism evidence="2 3">
    <name type="scientific">Fluctibacter halophilus</name>
    <dbReference type="NCBI Taxonomy" id="226011"/>
    <lineage>
        <taxon>Bacteria</taxon>
        <taxon>Pseudomonadati</taxon>
        <taxon>Pseudomonadota</taxon>
        <taxon>Gammaproteobacteria</taxon>
        <taxon>Alteromonadales</taxon>
        <taxon>Alteromonadaceae</taxon>
        <taxon>Fluctibacter</taxon>
    </lineage>
</organism>
<dbReference type="SUPFAM" id="SSF53254">
    <property type="entry name" value="Phosphoglycerate mutase-like"/>
    <property type="match status" value="1"/>
</dbReference>
<dbReference type="EMBL" id="JAJEWP010000007">
    <property type="protein sequence ID" value="MCC2618149.1"/>
    <property type="molecule type" value="Genomic_DNA"/>
</dbReference>
<proteinExistence type="predicted"/>
<dbReference type="Proteomes" id="UP001520878">
    <property type="component" value="Unassembled WGS sequence"/>
</dbReference>
<evidence type="ECO:0000313" key="2">
    <source>
        <dbReference type="EMBL" id="MCC2618149.1"/>
    </source>
</evidence>
<dbReference type="InterPro" id="IPR051021">
    <property type="entry name" value="Mito_Ser/Thr_phosphatase"/>
</dbReference>
<dbReference type="SMART" id="SM00855">
    <property type="entry name" value="PGAM"/>
    <property type="match status" value="1"/>
</dbReference>
<sequence length="233" mass="26256">MSCIYLIRHGQASFGQHDYDCLSPLGEQQAARLGEALAARQPPFDHVIVGSMKRHRQTASLCLTQSDQQLPEAQWQTDANWNEYDHQNIIAAFNPTFCDPVEMKAYLAAQPDPKLTFATLFNKAMNRWLSGQHDGDYIESWEGYQQRIQQALAKTLEAAPEHKSIAVFTSGGPISLVAQRLLGIPEHHLMKLNWTLLNAGITKLVHSPRQTFLAALNDHGHFEGEFQSMLTYK</sequence>
<gene>
    <name evidence="2" type="ORF">LJ739_17975</name>
</gene>
<dbReference type="CDD" id="cd07067">
    <property type="entry name" value="HP_PGM_like"/>
    <property type="match status" value="1"/>
</dbReference>
<dbReference type="InterPro" id="IPR013078">
    <property type="entry name" value="His_Pase_superF_clade-1"/>
</dbReference>
<protein>
    <submittedName>
        <fullName evidence="2">Histidine phosphatase family protein</fullName>
    </submittedName>
</protein>
<evidence type="ECO:0000256" key="1">
    <source>
        <dbReference type="ARBA" id="ARBA00022801"/>
    </source>
</evidence>
<comment type="caution">
    <text evidence="2">The sequence shown here is derived from an EMBL/GenBank/DDBJ whole genome shotgun (WGS) entry which is preliminary data.</text>
</comment>
<dbReference type="RefSeq" id="WP_229162759.1">
    <property type="nucleotide sequence ID" value="NZ_JAJEWP010000007.1"/>
</dbReference>
<dbReference type="Gene3D" id="3.40.50.1240">
    <property type="entry name" value="Phosphoglycerate mutase-like"/>
    <property type="match status" value="1"/>
</dbReference>
<reference evidence="2 3" key="1">
    <citation type="submission" date="2021-10" db="EMBL/GenBank/DDBJ databases">
        <title>Draft genome of Aestuariibacter halophilus JC2043.</title>
        <authorList>
            <person name="Emsley S.A."/>
            <person name="Pfannmuller K.M."/>
            <person name="Ushijima B."/>
            <person name="Saw J.H."/>
            <person name="Videau P."/>
        </authorList>
    </citation>
    <scope>NUCLEOTIDE SEQUENCE [LARGE SCALE GENOMIC DNA]</scope>
    <source>
        <strain evidence="2 3">JC2043</strain>
    </source>
</reference>
<accession>A0ABS8GC58</accession>
<dbReference type="PANTHER" id="PTHR20935">
    <property type="entry name" value="PHOSPHOGLYCERATE MUTASE-RELATED"/>
    <property type="match status" value="1"/>
</dbReference>
<keyword evidence="1" id="KW-0378">Hydrolase</keyword>
<dbReference type="Pfam" id="PF00300">
    <property type="entry name" value="His_Phos_1"/>
    <property type="match status" value="2"/>
</dbReference>
<evidence type="ECO:0000313" key="3">
    <source>
        <dbReference type="Proteomes" id="UP001520878"/>
    </source>
</evidence>
<keyword evidence="3" id="KW-1185">Reference proteome</keyword>
<dbReference type="InterPro" id="IPR029033">
    <property type="entry name" value="His_PPase_superfam"/>
</dbReference>
<name>A0ABS8GC58_9ALTE</name>